<dbReference type="Pfam" id="PF12356">
    <property type="entry name" value="BIRC6"/>
    <property type="match status" value="1"/>
</dbReference>
<evidence type="ECO:0000256" key="2">
    <source>
        <dbReference type="ARBA" id="ARBA00022786"/>
    </source>
</evidence>
<accession>A0A8B7ZFQ8</accession>
<reference evidence="7" key="1">
    <citation type="submission" date="2025-08" db="UniProtKB">
        <authorList>
            <consortium name="RefSeq"/>
        </authorList>
    </citation>
    <scope>IDENTIFICATION</scope>
</reference>
<feature type="region of interest" description="Disordered" evidence="4">
    <location>
        <begin position="3083"/>
        <end position="3109"/>
    </location>
</feature>
<feature type="region of interest" description="Disordered" evidence="4">
    <location>
        <begin position="2333"/>
        <end position="2354"/>
    </location>
</feature>
<feature type="region of interest" description="Disordered" evidence="4">
    <location>
        <begin position="1650"/>
        <end position="1717"/>
    </location>
</feature>
<feature type="region of interest" description="Disordered" evidence="4">
    <location>
        <begin position="3657"/>
        <end position="3705"/>
    </location>
</feature>
<dbReference type="CDD" id="cd23810">
    <property type="entry name" value="UBCc_BIRC6"/>
    <property type="match status" value="1"/>
</dbReference>
<dbReference type="OrthoDB" id="2196114at2759"/>
<feature type="compositionally biased region" description="Polar residues" evidence="4">
    <location>
        <begin position="2834"/>
        <end position="2848"/>
    </location>
</feature>
<dbReference type="InterPro" id="IPR000608">
    <property type="entry name" value="UBC"/>
</dbReference>
<proteinExistence type="predicted"/>
<evidence type="ECO:0000313" key="7">
    <source>
        <dbReference type="RefSeq" id="XP_022103700.1"/>
    </source>
</evidence>
<dbReference type="OMA" id="TTWDEHV"/>
<dbReference type="Gene3D" id="3.10.110.10">
    <property type="entry name" value="Ubiquitin Conjugating Enzyme"/>
    <property type="match status" value="1"/>
</dbReference>
<keyword evidence="2" id="KW-0833">Ubl conjugation pathway</keyword>
<feature type="compositionally biased region" description="Low complexity" evidence="4">
    <location>
        <begin position="3746"/>
        <end position="3757"/>
    </location>
</feature>
<keyword evidence="6" id="KW-1185">Reference proteome</keyword>
<sequence>MGLVPPPPDMTTWQHFQQVCLDVLCWVASVHICEPFSVVECSNLVGTALANVADLVQACYITANRSITHKCSQFLALCMGCAKRSPDSSTYLRFKLALLQSLLGVLPSLPACVSSGSMHWLFSMLGMVKQQDPEITAKACHRLLTEAAQELADRTLPEHAILRAKFGLYGTPLDPILFDMEPPVISPPSKAGSSAPSAGPSAAASLAFPQHCYYGIPATGFSGDIPDFGGSSQAGSKLGGDPARNPLSGTHFMRGLLEVEPLHFVCCSTSDGTHVERVGSGAETVQGSVAINTGNPAMPETLTSSLSATMASAEQQLQLLQHKTQTLIKLNQQKQKLEQKLQETSASSSANSMPSNQLYGEFLPATPKNTPFFMTPPLTPPNESMGFLSVPPPPGGWDYGDMLGLGMLQGLEKSKGTSEKGKTKGDGSKLSPDMMPSNPLLVRNLLNPPPSHVLIVDRMHSGARRFAVLDFGQPVLLTDIFIPACSDLASLSVDVWTKSEELDGRRLAVALDINTRDLVMNDLLPPASCRFLKLTIVGRYGGNTVRSKIPLGVFYGHTYVFPFENGQQQFPDASEDSLAEASRHHLIQREQFLTMALAVQEDIHCRYSLACSRLRRLLQAADMSPLTHAPFPPQVREERRESSREVRQSYEECIQLQTQLNAVQRTITRLQHDEEVGAERQKPDLGSPVAIKEASVDQLRLLSEYLLDTLLSLTNTGTTLPVSLQKMLQETACKALFKNLCVMGTPSLRLRTGTLLVRVCSSQPWWGEFLASSLQEFFSSEQTAVFPQDRVFILLAYLGQKSLASNNSASVLESLLNLLAKLMSPLLDGSIQAGTGGSLDLALIGWVLLFLSRTLDHTAAASTSTDDQEDAAGATAAPKGHGKDREQASSSASTRWNFMASTPLVVMGPGGQAGKGSNQGRMHSKLKQRLLLHKEQLAKLQNMHKALQAKMAEGGKEADPAVQMHLKKKLQQHASKQLRDILRIRRITKNNMRAWGGLSEPPSKQDKAAAVRLPEVSLPRERCIPVVQGLMQLLLVMDFTCHADLFLFACKVLARVSNSTRPAISLSEITTGEQLNRLLMLCVGTDYNRGSSSWGGPWAKTAITYLLQDTLEGEKLYPFSSEPLGAVGGQEEADPGEDLDSDAIPEDLEAVGGAMGGTGEESGGDEEPMNPLGDPELAEYATGAPTDPYDPQFMMDMIWGSTKYDEQAGKFGGAQSASPFVVTTGGASRMIRSKSNRYAKVNNNGDHNKALSCMPNVSMAMDARLEQGLEMQVEWYLKVMSLMEAHSVSQTLMGSLPLPQSAPLPTPKPDEAFPSKAEPTIEGSGALPRQSSVTSSRMLSSCFDQLFTRLRTNQVNLDALLKLWLTVNEVGQESESKQEGFFDTSLVPVVTLSADSIGCLLHALAWNVNLPVHTWCLAFHCLLALVNSKTEVDGKQQSAANVILSHGSLIAVLVHFLSGSTMHGPVGSLHYQQVGPTVIQAMYEFLVRLKLRLGYVPAASVPDLNTLLLRVVQILAEPHMYRGAFHTGTGPLDAQVKMIEFVNEQTYSHADVSNITYTIDAICLLVHNHISSAGHATSSSASSAASSSPQCRSCFGGLFASMLRPGGETRGALNGDASRDLLMCQLLQLVGQLVKIPLDQDAAARFQQGLPGRTLGMPAGPSQRADTPPRTDSRTPSSASTPESSVKQKSSSLSDDDKERSSESVQPQSPEPSTPCIADAVLTMGDSIPLLLSSLSHCRSNKMASLLNINSAPPLHQTPTDPITSMEPVSVGDHIFQILCTIAAKVTSVDLMLRPLLTYLGGAVNNSRDRCHPSCVLSEPLLWFILKVLAPEEALKSFHEMGGIQLICRNLVASNRSFIDSSPSSISAIMQHLGASLRNSSTASRWSKTTSSSSAATAADTETTEGLTNFAPFGAINSSSPTAQPAEVLLQPTAPHRRARSAAWSYHFYPEENWCDLTISLPSAVLLKEVHIQPHLTSLATCPSAISLEISNALGSSAVPLSPPFPTTGLTNIKLQLPQPQVATSVCLRLHRPLDSSTIGLSQIMLLGTAAFSGGGREDGTGTSHHLLASGEDHPTKMSMRWLRLLHQCLIQSPLLEVAIATTASGMPSLLTTCTSLLLSPHCQEHAASIEAVLLKLGLCSTEVGLSLFDVVLRNIYGGSEGDNGAPLMGRKADASTESTVDIIYQLGTTLDQGTRERVQALLAWLGDTARVHLHKNSSFPRSPLTFSPTEVSLLNPAPAHILGVASILWASHDMRVPYRVGSLIPKELFSSLYEWSVVLPLDSPLKQATGFVLCAMCHIHPSFYVAMLSWMGIINTEEEMEVDELLTDDSKDAQEHGQSLTDDTKEASRQSPSRPVHINMLDQLHLATLALASQSPAATRILLESNFPRMLANALMDFCNYEIYRSRQGSAEDGSAWQTDSYKLIEGQGLSSPRTYSTGSSDGSTVSVIHITSDKIAPILDLFTELSSQLVMKDWLGGPEGSVFWSSLLMLLCSVSSNVVQPNTPPANTHTHKAAVMTVPQRATVESSTIAFFSRVISCHPANQRLLAQVVCEVACSRNSQAGVRLAISGFTRRLILQLMLEDERILVYIQGTCRLYKGRSKAADGGASHPQFGVGHKFRVMEPKMTATVGTLVTDVCDALSLVKNNTSLPKDAKAKTDKSKREEPFVLIDYLPGKKELLESEQYINYAAHQGTKLPKPPLPFTSFDVDKEMNSISFSAFSSSTLAPSSRPISSHAYSKAPSAAAGQASSSKPAPKDPMQVPVVTLAHHLLPGVSLPEGLALGQLLAVLQGKGFPLGSPYLELRLNVRMQEIGATSKTDSSKSREAKEAATKNGASASAPPTTSGLPSTVEKGNPSDQSVLLDSPPMPSFLHVFASLGGLALIAEHLPIVYHDIPRQAAGTTSRHSEKNEEGGMMAWHSSTPEHWGSAAQGIVEEEDPAFSHTGMEPPAPSGLSSSTTPASHGPVNSTAVIPPHSLAAFGLFLRLPGYAEVLLREQKKAQFLLRLVLGVTDDGDGGHILSSPVASSLPTLPFTVLVTLFDSTPLTTDDGVLLRRRTLEIGAVHLLLAFLAILSHHGPRVSTKASAQEWNSPQGSQGSAPPPTTEQKNQSYWAKGTGFGTGSTTSGWNVEQALNKQKAEEEHATCLLLVLSSFISPNPHRISDPLTSQKDASGDVSVEQLSSIFPEVFVELLSNSCLIPAISSYLRNDSVLDMARHVPLYCAVLEVLRALSQNPLLVPLLLPQDDDHSDLSLVALLEKMKSCVDTYTSKLKLNKDPKPAHHVKQTGGPSTEEDLEAEGLTLLVPQIQHTVDVVRQGTSKLIADAMGDDEGGKGNRPNGRSLSEIAKLTFEERYTTIMKKLQFDTFPMVGEDEDGKIYLKISHHYASNIKSYGNVTNASRARRLAQEVVTLSTSLPLSACSSVFVRCDEERLDVMKVLITGPSDTPYCNGCFEFDVYFPGDYPSSPMLVNLETTGHHGVRFNPNLYNDGKVCLSVLNTWHGRPEEKWNAQTSSFLQVLVSIQSLILVAEPYFNEPGYERSRGTPSGTRSSKEYDANIMQATVKWGMLEVLRNPSPSFKEVIHAHFFLKRAEIMSQCEDWINQLELLSNDKRVGHTVAHHWVALKRHTARLREELAKLKPPANVLEEFPEWESVPEFCFEDTSNKPSTSTQGAAHSGTSKTAPAGQGATSSVPSTSSQGASEDVKSSSELESIAKASVNDSIIKALGKEEVIEGVSVIDTIVIEGESTSSASSSSILGDLSGGDEAGLY</sequence>
<dbReference type="PANTHER" id="PTHR46116:SF39">
    <property type="entry name" value="BACULOVIRAL IAP REPEAT-CONTAINING PROTEIN 6"/>
    <property type="match status" value="1"/>
</dbReference>
<feature type="coiled-coil region" evidence="3">
    <location>
        <begin position="923"/>
        <end position="957"/>
    </location>
</feature>
<feature type="compositionally biased region" description="Low complexity" evidence="4">
    <location>
        <begin position="1680"/>
        <end position="1693"/>
    </location>
</feature>
<dbReference type="SUPFAM" id="SSF54495">
    <property type="entry name" value="UBC-like"/>
    <property type="match status" value="1"/>
</dbReference>
<feature type="compositionally biased region" description="Basic and acidic residues" evidence="4">
    <location>
        <begin position="413"/>
        <end position="427"/>
    </location>
</feature>
<feature type="region of interest" description="Disordered" evidence="4">
    <location>
        <begin position="413"/>
        <end position="434"/>
    </location>
</feature>
<dbReference type="RefSeq" id="XP_022103700.1">
    <property type="nucleotide sequence ID" value="XM_022248008.1"/>
</dbReference>
<keyword evidence="3" id="KW-0175">Coiled coil</keyword>
<feature type="region of interest" description="Disordered" evidence="4">
    <location>
        <begin position="2815"/>
        <end position="2862"/>
    </location>
</feature>
<feature type="compositionally biased region" description="Polar residues" evidence="4">
    <location>
        <begin position="2953"/>
        <end position="2967"/>
    </location>
</feature>
<feature type="region of interest" description="Disordered" evidence="4">
    <location>
        <begin position="1122"/>
        <end position="1186"/>
    </location>
</feature>
<dbReference type="KEGG" id="aplc:110986259"/>
<dbReference type="PANTHER" id="PTHR46116">
    <property type="entry name" value="(E3-INDEPENDENT) E2 UBIQUITIN-CONJUGATING ENZYME"/>
    <property type="match status" value="1"/>
</dbReference>
<organism evidence="6 7">
    <name type="scientific">Acanthaster planci</name>
    <name type="common">Crown-of-thorns starfish</name>
    <dbReference type="NCBI Taxonomy" id="133434"/>
    <lineage>
        <taxon>Eukaryota</taxon>
        <taxon>Metazoa</taxon>
        <taxon>Echinodermata</taxon>
        <taxon>Eleutherozoa</taxon>
        <taxon>Asterozoa</taxon>
        <taxon>Asteroidea</taxon>
        <taxon>Valvatacea</taxon>
        <taxon>Valvatida</taxon>
        <taxon>Acanthasteridae</taxon>
        <taxon>Acanthaster</taxon>
    </lineage>
</organism>
<dbReference type="SMART" id="SM00212">
    <property type="entry name" value="UBCc"/>
    <property type="match status" value="1"/>
</dbReference>
<dbReference type="InterPro" id="IPR022103">
    <property type="entry name" value="BIRC6"/>
</dbReference>
<feature type="region of interest" description="Disordered" evidence="4">
    <location>
        <begin position="2732"/>
        <end position="2760"/>
    </location>
</feature>
<dbReference type="CTD" id="57448"/>
<dbReference type="GO" id="GO:0005634">
    <property type="term" value="C:nucleus"/>
    <property type="evidence" value="ECO:0007669"/>
    <property type="project" value="TreeGrafter"/>
</dbReference>
<dbReference type="GeneID" id="110986259"/>
<feature type="region of interest" description="Disordered" evidence="4">
    <location>
        <begin position="2940"/>
        <end position="2967"/>
    </location>
</feature>
<feature type="domain" description="UBC core" evidence="5">
    <location>
        <begin position="3398"/>
        <end position="3565"/>
    </location>
</feature>
<dbReference type="GO" id="GO:0004869">
    <property type="term" value="F:cysteine-type endopeptidase inhibitor activity"/>
    <property type="evidence" value="ECO:0007669"/>
    <property type="project" value="TreeGrafter"/>
</dbReference>
<gene>
    <name evidence="7" type="primary">LOC110986259</name>
</gene>
<dbReference type="FunFam" id="3.10.110.10:FF:000014">
    <property type="entry name" value="Baculoviral IAP repeat-containing protein 6"/>
    <property type="match status" value="1"/>
</dbReference>
<dbReference type="Proteomes" id="UP000694845">
    <property type="component" value="Unplaced"/>
</dbReference>
<dbReference type="GO" id="GO:0032465">
    <property type="term" value="P:regulation of cytokinesis"/>
    <property type="evidence" value="ECO:0007669"/>
    <property type="project" value="InterPro"/>
</dbReference>
<dbReference type="GO" id="GO:0006915">
    <property type="term" value="P:apoptotic process"/>
    <property type="evidence" value="ECO:0007669"/>
    <property type="project" value="InterPro"/>
</dbReference>
<dbReference type="GO" id="GO:0043066">
    <property type="term" value="P:negative regulation of apoptotic process"/>
    <property type="evidence" value="ECO:0007669"/>
    <property type="project" value="TreeGrafter"/>
</dbReference>
<feature type="compositionally biased region" description="Basic and acidic residues" evidence="4">
    <location>
        <begin position="2820"/>
        <end position="2831"/>
    </location>
</feature>
<evidence type="ECO:0000256" key="4">
    <source>
        <dbReference type="SAM" id="MobiDB-lite"/>
    </source>
</evidence>
<evidence type="ECO:0000313" key="6">
    <source>
        <dbReference type="Proteomes" id="UP000694845"/>
    </source>
</evidence>
<keyword evidence="1" id="KW-0808">Transferase</keyword>
<evidence type="ECO:0000256" key="1">
    <source>
        <dbReference type="ARBA" id="ARBA00022679"/>
    </source>
</evidence>
<protein>
    <submittedName>
        <fullName evidence="7">LOW QUALITY PROTEIN: baculoviral IAP repeat-containing protein 6-like</fullName>
    </submittedName>
</protein>
<feature type="compositionally biased region" description="Low complexity" evidence="4">
    <location>
        <begin position="2732"/>
        <end position="2754"/>
    </location>
</feature>
<feature type="compositionally biased region" description="Gly residues" evidence="4">
    <location>
        <begin position="3758"/>
        <end position="3767"/>
    </location>
</feature>
<feature type="compositionally biased region" description="Acidic residues" evidence="4">
    <location>
        <begin position="1131"/>
        <end position="1149"/>
    </location>
</feature>
<evidence type="ECO:0000259" key="5">
    <source>
        <dbReference type="PROSITE" id="PS50127"/>
    </source>
</evidence>
<feature type="region of interest" description="Disordered" evidence="4">
    <location>
        <begin position="860"/>
        <end position="893"/>
    </location>
</feature>
<evidence type="ECO:0000256" key="3">
    <source>
        <dbReference type="SAM" id="Coils"/>
    </source>
</evidence>
<dbReference type="Pfam" id="PF00179">
    <property type="entry name" value="UQ_con"/>
    <property type="match status" value="1"/>
</dbReference>
<feature type="compositionally biased region" description="Polar residues" evidence="4">
    <location>
        <begin position="3662"/>
        <end position="3698"/>
    </location>
</feature>
<dbReference type="InterPro" id="IPR016135">
    <property type="entry name" value="UBQ-conjugating_enzyme/RWD"/>
</dbReference>
<dbReference type="GO" id="GO:0004842">
    <property type="term" value="F:ubiquitin-protein transferase activity"/>
    <property type="evidence" value="ECO:0007669"/>
    <property type="project" value="InterPro"/>
</dbReference>
<dbReference type="PROSITE" id="PS50127">
    <property type="entry name" value="UBC_2"/>
    <property type="match status" value="1"/>
</dbReference>
<feature type="coiled-coil region" evidence="3">
    <location>
        <begin position="320"/>
        <end position="347"/>
    </location>
</feature>
<feature type="region of interest" description="Disordered" evidence="4">
    <location>
        <begin position="3746"/>
        <end position="3767"/>
    </location>
</feature>
<name>A0A8B7ZFQ8_ACAPL</name>